<organism evidence="3 4">
    <name type="scientific">Paramecium octaurelia</name>
    <dbReference type="NCBI Taxonomy" id="43137"/>
    <lineage>
        <taxon>Eukaryota</taxon>
        <taxon>Sar</taxon>
        <taxon>Alveolata</taxon>
        <taxon>Ciliophora</taxon>
        <taxon>Intramacronucleata</taxon>
        <taxon>Oligohymenophorea</taxon>
        <taxon>Peniculida</taxon>
        <taxon>Parameciidae</taxon>
        <taxon>Paramecium</taxon>
    </lineage>
</organism>
<dbReference type="OrthoDB" id="306246at2759"/>
<comment type="caution">
    <text evidence="3">The sequence shown here is derived from an EMBL/GenBank/DDBJ whole genome shotgun (WGS) entry which is preliminary data.</text>
</comment>
<dbReference type="Proteomes" id="UP000683925">
    <property type="component" value="Unassembled WGS sequence"/>
</dbReference>
<reference evidence="3" key="1">
    <citation type="submission" date="2021-01" db="EMBL/GenBank/DDBJ databases">
        <authorList>
            <consortium name="Genoscope - CEA"/>
            <person name="William W."/>
        </authorList>
    </citation>
    <scope>NUCLEOTIDE SEQUENCE</scope>
</reference>
<feature type="coiled-coil region" evidence="1">
    <location>
        <begin position="70"/>
        <end position="124"/>
    </location>
</feature>
<evidence type="ECO:0000313" key="3">
    <source>
        <dbReference type="EMBL" id="CAD8141169.1"/>
    </source>
</evidence>
<dbReference type="AlphaFoldDB" id="A0A8S1SP82"/>
<proteinExistence type="predicted"/>
<feature type="region of interest" description="Disordered" evidence="2">
    <location>
        <begin position="220"/>
        <end position="245"/>
    </location>
</feature>
<evidence type="ECO:0000256" key="1">
    <source>
        <dbReference type="SAM" id="Coils"/>
    </source>
</evidence>
<dbReference type="OMA" id="IRDWCKM"/>
<gene>
    <name evidence="3" type="ORF">POCTA_138.1.T0120276</name>
</gene>
<protein>
    <submittedName>
        <fullName evidence="3">Uncharacterized protein</fullName>
    </submittedName>
</protein>
<accession>A0A8S1SP82</accession>
<feature type="compositionally biased region" description="Low complexity" evidence="2">
    <location>
        <begin position="228"/>
        <end position="245"/>
    </location>
</feature>
<name>A0A8S1SP82_PAROT</name>
<keyword evidence="1" id="KW-0175">Coiled coil</keyword>
<dbReference type="EMBL" id="CAJJDP010000011">
    <property type="protein sequence ID" value="CAD8141169.1"/>
    <property type="molecule type" value="Genomic_DNA"/>
</dbReference>
<evidence type="ECO:0000256" key="2">
    <source>
        <dbReference type="SAM" id="MobiDB-lite"/>
    </source>
</evidence>
<evidence type="ECO:0000313" key="4">
    <source>
        <dbReference type="Proteomes" id="UP000683925"/>
    </source>
</evidence>
<keyword evidence="4" id="KW-1185">Reference proteome</keyword>
<sequence length="561" mass="66675">MFFKERRASSNKKSYQGYEDTKIQLDLIDKFINPSFENPINHQPSKKSGIRQINKIDKSLHIPKVVVFPEDKLNEEVAQMQQALDQQSQTLKQLLKEQQEINKNQALKQKLDCLKTQVQNLHLKLPKLPQYDQLYEIKHELNSLRYSFFQHSPQKSFFQPPQIIYQQLPQPISQQQFLQAYPPQRGYHPLQHLMNPYQNPYNPHSHRVKSYTKDKYANLKGKKKNKNQNKTQHSVSLVSDSGESSCQSIPYVSKKVHQKPKQKFFTKDPESQEQKKVEKSKLKNIFNAVRFAMRWKIYCRPNKILWRKLIKRSVECKSIIQKTSSPVIMKRIRDWCKMVLAKVDNYLSKIKEIDFINPEKLLTEKEIDQSFMQLTISTKYLMTSLLTYCTNDFLIPEIKYLSYLQFFEEPNIDRGLFISKRVQFWKENQLDMTKIQQQMIIGDLVIIVHILPALLDIQGSYFLIKCMVSLVQIHFMKYFDLKIVNPNPDYRLIQLNVKDINGKFQARLQKVENLEDDRYIIGMYEEQKFQQFFQKRPYFQDDMQNALSEIHTNLLQALNGK</sequence>